<name>A0A8T0WGC7_PANVG</name>
<protein>
    <submittedName>
        <fullName evidence="1">Uncharacterized protein</fullName>
    </submittedName>
</protein>
<organism evidence="1 2">
    <name type="scientific">Panicum virgatum</name>
    <name type="common">Blackwell switchgrass</name>
    <dbReference type="NCBI Taxonomy" id="38727"/>
    <lineage>
        <taxon>Eukaryota</taxon>
        <taxon>Viridiplantae</taxon>
        <taxon>Streptophyta</taxon>
        <taxon>Embryophyta</taxon>
        <taxon>Tracheophyta</taxon>
        <taxon>Spermatophyta</taxon>
        <taxon>Magnoliopsida</taxon>
        <taxon>Liliopsida</taxon>
        <taxon>Poales</taxon>
        <taxon>Poaceae</taxon>
        <taxon>PACMAD clade</taxon>
        <taxon>Panicoideae</taxon>
        <taxon>Panicodae</taxon>
        <taxon>Paniceae</taxon>
        <taxon>Panicinae</taxon>
        <taxon>Panicum</taxon>
        <taxon>Panicum sect. Hiantes</taxon>
    </lineage>
</organism>
<dbReference type="EMBL" id="CM029039">
    <property type="protein sequence ID" value="KAG2646980.1"/>
    <property type="molecule type" value="Genomic_DNA"/>
</dbReference>
<gene>
    <name evidence="1" type="ORF">PVAP13_2KG541130</name>
</gene>
<proteinExistence type="predicted"/>
<sequence>MRHTRVGPSHTPLACRRPAHRIRQLPIPSSPIPRPRPSEEIDHLPWDPPYPFFFSFPAPLSLLSSRVVESNKQTAEQSRLSNPAASYRIVSAYPDLCSIRG</sequence>
<dbReference type="Proteomes" id="UP000823388">
    <property type="component" value="Chromosome 2K"/>
</dbReference>
<keyword evidence="2" id="KW-1185">Reference proteome</keyword>
<reference evidence="1" key="1">
    <citation type="submission" date="2020-05" db="EMBL/GenBank/DDBJ databases">
        <title>WGS assembly of Panicum virgatum.</title>
        <authorList>
            <person name="Lovell J.T."/>
            <person name="Jenkins J."/>
            <person name="Shu S."/>
            <person name="Juenger T.E."/>
            <person name="Schmutz J."/>
        </authorList>
    </citation>
    <scope>NUCLEOTIDE SEQUENCE</scope>
    <source>
        <strain evidence="1">AP13</strain>
    </source>
</reference>
<evidence type="ECO:0000313" key="2">
    <source>
        <dbReference type="Proteomes" id="UP000823388"/>
    </source>
</evidence>
<accession>A0A8T0WGC7</accession>
<dbReference type="AlphaFoldDB" id="A0A8T0WGC7"/>
<comment type="caution">
    <text evidence="1">The sequence shown here is derived from an EMBL/GenBank/DDBJ whole genome shotgun (WGS) entry which is preliminary data.</text>
</comment>
<evidence type="ECO:0000313" key="1">
    <source>
        <dbReference type="EMBL" id="KAG2646980.1"/>
    </source>
</evidence>